<evidence type="ECO:0000259" key="9">
    <source>
        <dbReference type="Pfam" id="PF12704"/>
    </source>
</evidence>
<dbReference type="STRING" id="984262.SGRA_3091"/>
<dbReference type="OrthoDB" id="840057at2"/>
<dbReference type="EMBL" id="CP002831">
    <property type="protein sequence ID" value="AFC25819.1"/>
    <property type="molecule type" value="Genomic_DNA"/>
</dbReference>
<evidence type="ECO:0000313" key="10">
    <source>
        <dbReference type="EMBL" id="AFC25819.1"/>
    </source>
</evidence>
<proteinExistence type="inferred from homology"/>
<accession>H6KZP3</accession>
<organism evidence="10 11">
    <name type="scientific">Saprospira grandis (strain Lewin)</name>
    <dbReference type="NCBI Taxonomy" id="984262"/>
    <lineage>
        <taxon>Bacteria</taxon>
        <taxon>Pseudomonadati</taxon>
        <taxon>Bacteroidota</taxon>
        <taxon>Saprospiria</taxon>
        <taxon>Saprospirales</taxon>
        <taxon>Saprospiraceae</taxon>
        <taxon>Saprospira</taxon>
    </lineage>
</organism>
<dbReference type="HOGENOM" id="CLU_646777_0_0_10"/>
<name>H6KZP3_SAPGL</name>
<dbReference type="KEGG" id="sgn:SGRA_3091"/>
<feature type="domain" description="MacB-like periplasmic core" evidence="9">
    <location>
        <begin position="20"/>
        <end position="219"/>
    </location>
</feature>
<evidence type="ECO:0000259" key="8">
    <source>
        <dbReference type="Pfam" id="PF02687"/>
    </source>
</evidence>
<keyword evidence="11" id="KW-1185">Reference proteome</keyword>
<dbReference type="AlphaFoldDB" id="H6KZP3"/>
<evidence type="ECO:0000256" key="3">
    <source>
        <dbReference type="ARBA" id="ARBA00022692"/>
    </source>
</evidence>
<sequence length="424" mass="46741">MIYFLLKGIWRDRSRSFFPILVTGMGVLLTVFLSGFMQGVFNDIIEQNARLETGHLKVMSRAYAELASQKPNDLALYEADSLLAHLRQEYPELIWTPRLRFGGLVDLANAQGETQAQGPANVTALDLSHPSLGEAQRLNLQKSLYKGRLPEQPQEVLMGEEFARRLGIELGQSFSLMGSTMEGSMSFRNYQLVGVIRFGVLAMDRSSLIMNLADAEDFLDMQDAAAEILGYFKGNSYSAERAKSIAAAFNEKQAKNPDEFAPIMLPLRAQNNLGQYVDYANNMSTLIIGIFVLAMSIVLWNMGLLGGLRRYKEFGIRLALGEAKGQIYTALCIESLLIGGLGSFLGTLVGLGLCYYLQLYGIDLDGALEQSNVMMPSVFRAKLTVELLYIGFIPGLLASLLGSMLAGLGIYQRSTANLFKELEA</sequence>
<gene>
    <name evidence="10" type="ordered locus">SGRA_3091</name>
</gene>
<evidence type="ECO:0000256" key="6">
    <source>
        <dbReference type="ARBA" id="ARBA00038076"/>
    </source>
</evidence>
<keyword evidence="5 7" id="KW-0472">Membrane</keyword>
<dbReference type="eggNOG" id="COG4591">
    <property type="taxonomic scope" value="Bacteria"/>
</dbReference>
<evidence type="ECO:0000256" key="5">
    <source>
        <dbReference type="ARBA" id="ARBA00023136"/>
    </source>
</evidence>
<dbReference type="PANTHER" id="PTHR30572">
    <property type="entry name" value="MEMBRANE COMPONENT OF TRANSPORTER-RELATED"/>
    <property type="match status" value="1"/>
</dbReference>
<dbReference type="PANTHER" id="PTHR30572:SF4">
    <property type="entry name" value="ABC TRANSPORTER PERMEASE YTRF"/>
    <property type="match status" value="1"/>
</dbReference>
<feature type="transmembrane region" description="Helical" evidence="7">
    <location>
        <begin position="286"/>
        <end position="306"/>
    </location>
</feature>
<dbReference type="Pfam" id="PF12704">
    <property type="entry name" value="MacB_PCD"/>
    <property type="match status" value="1"/>
</dbReference>
<dbReference type="InterPro" id="IPR025857">
    <property type="entry name" value="MacB_PCD"/>
</dbReference>
<feature type="domain" description="ABC3 transporter permease C-terminal" evidence="8">
    <location>
        <begin position="286"/>
        <end position="412"/>
    </location>
</feature>
<dbReference type="Pfam" id="PF02687">
    <property type="entry name" value="FtsX"/>
    <property type="match status" value="1"/>
</dbReference>
<evidence type="ECO:0000256" key="4">
    <source>
        <dbReference type="ARBA" id="ARBA00022989"/>
    </source>
</evidence>
<keyword evidence="3 7" id="KW-0812">Transmembrane</keyword>
<dbReference type="GO" id="GO:0022857">
    <property type="term" value="F:transmembrane transporter activity"/>
    <property type="evidence" value="ECO:0007669"/>
    <property type="project" value="TreeGrafter"/>
</dbReference>
<dbReference type="InterPro" id="IPR050250">
    <property type="entry name" value="Macrolide_Exporter_MacB"/>
</dbReference>
<feature type="transmembrane region" description="Helical" evidence="7">
    <location>
        <begin position="327"/>
        <end position="358"/>
    </location>
</feature>
<reference evidence="10 11" key="1">
    <citation type="journal article" date="2012" name="Stand. Genomic Sci.">
        <title>Complete genome sequencing and analysis of Saprospira grandis str. Lewin, a predatory marine bacterium.</title>
        <authorList>
            <person name="Saw J.H."/>
            <person name="Yuryev A."/>
            <person name="Kanbe M."/>
            <person name="Hou S."/>
            <person name="Young A.G."/>
            <person name="Aizawa S."/>
            <person name="Alam M."/>
        </authorList>
    </citation>
    <scope>NUCLEOTIDE SEQUENCE [LARGE SCALE GENOMIC DNA]</scope>
    <source>
        <strain evidence="10 11">Lewin</strain>
    </source>
</reference>
<keyword evidence="4 7" id="KW-1133">Transmembrane helix</keyword>
<evidence type="ECO:0000256" key="2">
    <source>
        <dbReference type="ARBA" id="ARBA00022475"/>
    </source>
</evidence>
<comment type="similarity">
    <text evidence="6">Belongs to the ABC-4 integral membrane protein family.</text>
</comment>
<evidence type="ECO:0008006" key="12">
    <source>
        <dbReference type="Google" id="ProtNLM"/>
    </source>
</evidence>
<feature type="transmembrane region" description="Helical" evidence="7">
    <location>
        <begin position="20"/>
        <end position="41"/>
    </location>
</feature>
<evidence type="ECO:0000256" key="7">
    <source>
        <dbReference type="SAM" id="Phobius"/>
    </source>
</evidence>
<feature type="transmembrane region" description="Helical" evidence="7">
    <location>
        <begin position="387"/>
        <end position="411"/>
    </location>
</feature>
<dbReference type="RefSeq" id="WP_015693418.1">
    <property type="nucleotide sequence ID" value="NC_016940.1"/>
</dbReference>
<evidence type="ECO:0000313" key="11">
    <source>
        <dbReference type="Proteomes" id="UP000007519"/>
    </source>
</evidence>
<dbReference type="Proteomes" id="UP000007519">
    <property type="component" value="Chromosome"/>
</dbReference>
<dbReference type="GO" id="GO:0005886">
    <property type="term" value="C:plasma membrane"/>
    <property type="evidence" value="ECO:0007669"/>
    <property type="project" value="UniProtKB-SubCell"/>
</dbReference>
<evidence type="ECO:0000256" key="1">
    <source>
        <dbReference type="ARBA" id="ARBA00004651"/>
    </source>
</evidence>
<protein>
    <recommendedName>
        <fullName evidence="12">ABC3 transporter permease protein domain-containing protein</fullName>
    </recommendedName>
</protein>
<keyword evidence="2" id="KW-1003">Cell membrane</keyword>
<dbReference type="InterPro" id="IPR003838">
    <property type="entry name" value="ABC3_permease_C"/>
</dbReference>
<comment type="subcellular location">
    <subcellularLocation>
        <location evidence="1">Cell membrane</location>
        <topology evidence="1">Multi-pass membrane protein</topology>
    </subcellularLocation>
</comment>